<keyword evidence="2" id="KW-1185">Reference proteome</keyword>
<evidence type="ECO:0000313" key="1">
    <source>
        <dbReference type="EMBL" id="SFV36857.1"/>
    </source>
</evidence>
<gene>
    <name evidence="1" type="ORF">SAMN04488557_2842</name>
</gene>
<dbReference type="RefSeq" id="WP_092868399.1">
    <property type="nucleotide sequence ID" value="NZ_FPCH01000003.1"/>
</dbReference>
<dbReference type="AlphaFoldDB" id="A0A1I7NQ98"/>
<dbReference type="OrthoDB" id="7933663at2"/>
<organism evidence="1 2">
    <name type="scientific">Hyphomicrobium facile</name>
    <dbReference type="NCBI Taxonomy" id="51670"/>
    <lineage>
        <taxon>Bacteria</taxon>
        <taxon>Pseudomonadati</taxon>
        <taxon>Pseudomonadota</taxon>
        <taxon>Alphaproteobacteria</taxon>
        <taxon>Hyphomicrobiales</taxon>
        <taxon>Hyphomicrobiaceae</taxon>
        <taxon>Hyphomicrobium</taxon>
    </lineage>
</organism>
<dbReference type="Proteomes" id="UP000199423">
    <property type="component" value="Unassembled WGS sequence"/>
</dbReference>
<accession>A0A1I7NQ98</accession>
<dbReference type="STRING" id="51670.SAMN04488557_2842"/>
<sequence>MPPVMFLAVVGLAGFAGYRLLSALARNAQSGTRKADQAMRRAAAHVRDLGNLEWDEAAGVYRPRAQSKD</sequence>
<reference evidence="2" key="1">
    <citation type="submission" date="2016-10" db="EMBL/GenBank/DDBJ databases">
        <authorList>
            <person name="Varghese N."/>
            <person name="Submissions S."/>
        </authorList>
    </citation>
    <scope>NUCLEOTIDE SEQUENCE [LARGE SCALE GENOMIC DNA]</scope>
    <source>
        <strain evidence="2">DSM 1565</strain>
    </source>
</reference>
<dbReference type="EMBL" id="FPCH01000003">
    <property type="protein sequence ID" value="SFV36857.1"/>
    <property type="molecule type" value="Genomic_DNA"/>
</dbReference>
<evidence type="ECO:0000313" key="2">
    <source>
        <dbReference type="Proteomes" id="UP000199423"/>
    </source>
</evidence>
<name>A0A1I7NQ98_9HYPH</name>
<proteinExistence type="predicted"/>
<protein>
    <submittedName>
        <fullName evidence="1">Uncharacterized protein</fullName>
    </submittedName>
</protein>